<feature type="transmembrane region" description="Helical" evidence="2">
    <location>
        <begin position="170"/>
        <end position="192"/>
    </location>
</feature>
<feature type="transmembrane region" description="Helical" evidence="2">
    <location>
        <begin position="132"/>
        <end position="150"/>
    </location>
</feature>
<dbReference type="PANTHER" id="PTHR30188">
    <property type="entry name" value="ABC TRANSPORTER PERMEASE PROTEIN-RELATED"/>
    <property type="match status" value="1"/>
</dbReference>
<protein>
    <submittedName>
        <fullName evidence="3">MlaE family lipid ABC transporter permease subunit</fullName>
    </submittedName>
</protein>
<name>A0A7C9VJG3_9BRAD</name>
<reference evidence="3" key="1">
    <citation type="submission" date="2020-02" db="EMBL/GenBank/DDBJ databases">
        <title>Draft genome sequence of Candidatus Afipia apatlaquensis IBT-C3, a potential strain for decolorization of textile dyes.</title>
        <authorList>
            <person name="Sanchez-Reyes A."/>
            <person name="Breton-Deval L."/>
            <person name="Mangelson H."/>
            <person name="Sanchez-Flores A."/>
        </authorList>
    </citation>
    <scope>NUCLEOTIDE SEQUENCE [LARGE SCALE GENOMIC DNA]</scope>
    <source>
        <strain evidence="3">IBT-C3</strain>
    </source>
</reference>
<feature type="transmembrane region" description="Helical" evidence="2">
    <location>
        <begin position="319"/>
        <end position="338"/>
    </location>
</feature>
<accession>A0A7C9VJG3</accession>
<dbReference type="Proteomes" id="UP000480266">
    <property type="component" value="Unassembled WGS sequence"/>
</dbReference>
<comment type="function">
    <text evidence="1">Could be part of an ABC transporter complex.</text>
</comment>
<organism evidence="3 4">
    <name type="scientific">Candidatus Afipia apatlaquensis</name>
    <dbReference type="NCBI Taxonomy" id="2712852"/>
    <lineage>
        <taxon>Bacteria</taxon>
        <taxon>Pseudomonadati</taxon>
        <taxon>Pseudomonadota</taxon>
        <taxon>Alphaproteobacteria</taxon>
        <taxon>Hyphomicrobiales</taxon>
        <taxon>Nitrobacteraceae</taxon>
        <taxon>Afipia</taxon>
    </lineage>
</organism>
<dbReference type="EMBL" id="JAAMRR010001398">
    <property type="protein sequence ID" value="NGX98806.1"/>
    <property type="molecule type" value="Genomic_DNA"/>
</dbReference>
<dbReference type="GO" id="GO:0005548">
    <property type="term" value="F:phospholipid transporter activity"/>
    <property type="evidence" value="ECO:0007669"/>
    <property type="project" value="TreeGrafter"/>
</dbReference>
<dbReference type="PANTHER" id="PTHR30188:SF3">
    <property type="entry name" value="ABC TRANSPORTER PERMEASE"/>
    <property type="match status" value="1"/>
</dbReference>
<dbReference type="GO" id="GO:0043190">
    <property type="term" value="C:ATP-binding cassette (ABC) transporter complex"/>
    <property type="evidence" value="ECO:0007669"/>
    <property type="project" value="InterPro"/>
</dbReference>
<dbReference type="NCBIfam" id="TIGR00056">
    <property type="entry name" value="MlaE family lipid ABC transporter permease subunit"/>
    <property type="match status" value="1"/>
</dbReference>
<keyword evidence="2" id="KW-0812">Transmembrane</keyword>
<feature type="transmembrane region" description="Helical" evidence="2">
    <location>
        <begin position="359"/>
        <end position="377"/>
    </location>
</feature>
<keyword evidence="4" id="KW-1185">Reference proteome</keyword>
<dbReference type="SUPFAM" id="SSF52091">
    <property type="entry name" value="SpoIIaa-like"/>
    <property type="match status" value="1"/>
</dbReference>
<gene>
    <name evidence="3" type="ORF">G4V63_27455</name>
</gene>
<comment type="similarity">
    <text evidence="2">Belongs to the MlaE permease family.</text>
</comment>
<dbReference type="Pfam" id="PF02405">
    <property type="entry name" value="MlaE"/>
    <property type="match status" value="1"/>
</dbReference>
<dbReference type="InterPro" id="IPR030802">
    <property type="entry name" value="Permease_MalE"/>
</dbReference>
<feature type="transmembrane region" description="Helical" evidence="2">
    <location>
        <begin position="204"/>
        <end position="227"/>
    </location>
</feature>
<evidence type="ECO:0000256" key="1">
    <source>
        <dbReference type="ARBA" id="ARBA00003787"/>
    </source>
</evidence>
<dbReference type="InterPro" id="IPR003453">
    <property type="entry name" value="ABC_MlaE_roteobac"/>
</dbReference>
<keyword evidence="2" id="KW-0997">Cell inner membrane</keyword>
<comment type="caution">
    <text evidence="3">The sequence shown here is derived from an EMBL/GenBank/DDBJ whole genome shotgun (WGS) entry which is preliminary data.</text>
</comment>
<keyword evidence="2" id="KW-0472">Membrane</keyword>
<evidence type="ECO:0000313" key="4">
    <source>
        <dbReference type="Proteomes" id="UP000480266"/>
    </source>
</evidence>
<keyword evidence="2" id="KW-1133">Transmembrane helix</keyword>
<evidence type="ECO:0000256" key="2">
    <source>
        <dbReference type="RuleBase" id="RU362044"/>
    </source>
</evidence>
<keyword evidence="2" id="KW-1003">Cell membrane</keyword>
<dbReference type="InterPro" id="IPR036513">
    <property type="entry name" value="STAS_dom_sf"/>
</dbReference>
<evidence type="ECO:0000313" key="3">
    <source>
        <dbReference type="EMBL" id="NGX98806.1"/>
    </source>
</evidence>
<dbReference type="AlphaFoldDB" id="A0A7C9VJG3"/>
<proteinExistence type="inferred from homology"/>
<sequence length="378" mass="40443">MSSEPVLNIASEGDVLNLRPGGSWTATHASALEHLYETVSPKLSRAGAIKVDLANVGELDTLGAWLLEKIARHAPRLDSPANVIGISDRYAGLIAEVNQVNRRKPAAERPENPILVRLEQLGRYAAGITEDVAVFLQMLGALGLALFGIVRRPRSLRLTSFAYQIYRVGWQAIPIILLITFLIGAIIAQQGIFHFRKFGAESYVVDMVGILVLRELGVLIVAIMVAGRSGSAYTAELGSMKMREEIDALSTMGLDPVEVLVLPRILALICSLPILAFIGSMAALYGGGLVAWLYGGMSPAIFIARLHDAVSVTSFEVGIIKAPFMALAIGIVACSEGLRVKGSAESLGRQTTTSVVKSIFLVIVLDGIFAVFFASIGM</sequence>
<comment type="subcellular location">
    <subcellularLocation>
        <location evidence="2">Cell inner membrane</location>
        <topology evidence="2">Multi-pass membrane protein</topology>
    </subcellularLocation>
</comment>